<evidence type="ECO:0000313" key="3">
    <source>
        <dbReference type="Proteomes" id="UP001283361"/>
    </source>
</evidence>
<evidence type="ECO:0000313" key="2">
    <source>
        <dbReference type="EMBL" id="KAK3779931.1"/>
    </source>
</evidence>
<protein>
    <submittedName>
        <fullName evidence="2">Uncharacterized protein</fullName>
    </submittedName>
</protein>
<proteinExistence type="predicted"/>
<reference evidence="2" key="1">
    <citation type="journal article" date="2023" name="G3 (Bethesda)">
        <title>A reference genome for the long-term kleptoplast-retaining sea slug Elysia crispata morphotype clarki.</title>
        <authorList>
            <person name="Eastman K.E."/>
            <person name="Pendleton A.L."/>
            <person name="Shaikh M.A."/>
            <person name="Suttiyut T."/>
            <person name="Ogas R."/>
            <person name="Tomko P."/>
            <person name="Gavelis G."/>
            <person name="Widhalm J.R."/>
            <person name="Wisecaver J.H."/>
        </authorList>
    </citation>
    <scope>NUCLEOTIDE SEQUENCE</scope>
    <source>
        <strain evidence="2">ECLA1</strain>
    </source>
</reference>
<accession>A0AAE1A3F2</accession>
<dbReference type="Proteomes" id="UP001283361">
    <property type="component" value="Unassembled WGS sequence"/>
</dbReference>
<keyword evidence="3" id="KW-1185">Reference proteome</keyword>
<organism evidence="2 3">
    <name type="scientific">Elysia crispata</name>
    <name type="common">lettuce slug</name>
    <dbReference type="NCBI Taxonomy" id="231223"/>
    <lineage>
        <taxon>Eukaryota</taxon>
        <taxon>Metazoa</taxon>
        <taxon>Spiralia</taxon>
        <taxon>Lophotrochozoa</taxon>
        <taxon>Mollusca</taxon>
        <taxon>Gastropoda</taxon>
        <taxon>Heterobranchia</taxon>
        <taxon>Euthyneura</taxon>
        <taxon>Panpulmonata</taxon>
        <taxon>Sacoglossa</taxon>
        <taxon>Placobranchoidea</taxon>
        <taxon>Plakobranchidae</taxon>
        <taxon>Elysia</taxon>
    </lineage>
</organism>
<comment type="caution">
    <text evidence="2">The sequence shown here is derived from an EMBL/GenBank/DDBJ whole genome shotgun (WGS) entry which is preliminary data.</text>
</comment>
<gene>
    <name evidence="2" type="ORF">RRG08_054184</name>
</gene>
<evidence type="ECO:0000256" key="1">
    <source>
        <dbReference type="SAM" id="MobiDB-lite"/>
    </source>
</evidence>
<dbReference type="AlphaFoldDB" id="A0AAE1A3F2"/>
<dbReference type="EMBL" id="JAWDGP010002797">
    <property type="protein sequence ID" value="KAK3779931.1"/>
    <property type="molecule type" value="Genomic_DNA"/>
</dbReference>
<feature type="region of interest" description="Disordered" evidence="1">
    <location>
        <begin position="109"/>
        <end position="128"/>
    </location>
</feature>
<name>A0AAE1A3F2_9GAST</name>
<sequence>MDILLNRKWFLTDESRLACHCAQAVFTLIINRGRVGGYCPAVQYGTMHASFFLYCEQLNAFQYSVQTPVGGRKTIRTIGLFGTGPVQLSLILCSPHLLKKFIPKDESVGAPGSPFKTQNKQEKSENQNLTDLHGLPRIAALLGRLTDRTFEGHSPLCLAVKRLLLFLLVQDHYSFAVFCPAFFYSTSPPPSHTPTPIQSIVSSNVMDTLVDVTSHSFLFSYRVEHLRKGSFSFPSRLIPEKKILLCPWSFNRVNKISGLAYRVGGVAAEGEPRVVWLNLLADVTPRKPKVALPQTDMEGDNREVRLWGRGEGGGGAGGERVVLGTSDKKVTFDPATSRSGTAVDCVCVFGSESFVLDLSTRQIRSTRKDFPSHGFRLQYLGEGMEGNVKKFTK</sequence>